<reference evidence="3" key="1">
    <citation type="submission" date="2016-10" db="EMBL/GenBank/DDBJ databases">
        <authorList>
            <person name="Varghese N."/>
            <person name="Submissions S."/>
        </authorList>
    </citation>
    <scope>NUCLEOTIDE SEQUENCE [LARGE SCALE GENOMIC DNA]</scope>
    <source>
        <strain evidence="3">CGMCC 1.9127</strain>
    </source>
</reference>
<dbReference type="STRING" id="641665.GCA_002104455_02008"/>
<evidence type="ECO:0000256" key="1">
    <source>
        <dbReference type="SAM" id="SignalP"/>
    </source>
</evidence>
<dbReference type="PROSITE" id="PS51257">
    <property type="entry name" value="PROKAR_LIPOPROTEIN"/>
    <property type="match status" value="1"/>
</dbReference>
<dbReference type="InterPro" id="IPR024409">
    <property type="entry name" value="DUF3833"/>
</dbReference>
<dbReference type="AlphaFoldDB" id="A0A1H7SVJ7"/>
<dbReference type="RefSeq" id="WP_085285959.1">
    <property type="nucleotide sequence ID" value="NZ_FOBI01000021.1"/>
</dbReference>
<dbReference type="Proteomes" id="UP000199297">
    <property type="component" value="Unassembled WGS sequence"/>
</dbReference>
<dbReference type="Pfam" id="PF12915">
    <property type="entry name" value="DUF3833"/>
    <property type="match status" value="1"/>
</dbReference>
<evidence type="ECO:0000313" key="3">
    <source>
        <dbReference type="Proteomes" id="UP000199297"/>
    </source>
</evidence>
<dbReference type="EMBL" id="FOBI01000021">
    <property type="protein sequence ID" value="SEL76613.1"/>
    <property type="molecule type" value="Genomic_DNA"/>
</dbReference>
<proteinExistence type="predicted"/>
<accession>A0A1H7SVJ7</accession>
<keyword evidence="1" id="KW-0732">Signal</keyword>
<protein>
    <recommendedName>
        <fullName evidence="4">DUF3833 domain-containing protein</fullName>
    </recommendedName>
</protein>
<dbReference type="OrthoDB" id="5296954at2"/>
<evidence type="ECO:0008006" key="4">
    <source>
        <dbReference type="Google" id="ProtNLM"/>
    </source>
</evidence>
<sequence length="196" mass="22791">MKCLEKLSIAIMLVLLLSSCTVGLQDYRQTAPKLDIKQYFSGKLIAWGMVQDYRDNVIRRFCVELDGQWQGEQGLLKEVFYFNDGEISYRNWHLTKLADGQYQGSAEDVVGQAQGQQMGFAFQWQYQLNIATDGTSMLFSLDDWMYQVDEYRLFNRTKMKKLGIIVAEITLFFDKEFPQKRCHQAGEISHLMGEIH</sequence>
<evidence type="ECO:0000313" key="2">
    <source>
        <dbReference type="EMBL" id="SEL76613.1"/>
    </source>
</evidence>
<keyword evidence="3" id="KW-1185">Reference proteome</keyword>
<organism evidence="2 3">
    <name type="scientific">Colwellia chukchiensis</name>
    <dbReference type="NCBI Taxonomy" id="641665"/>
    <lineage>
        <taxon>Bacteria</taxon>
        <taxon>Pseudomonadati</taxon>
        <taxon>Pseudomonadota</taxon>
        <taxon>Gammaproteobacteria</taxon>
        <taxon>Alteromonadales</taxon>
        <taxon>Colwelliaceae</taxon>
        <taxon>Colwellia</taxon>
    </lineage>
</organism>
<feature type="chain" id="PRO_5011497194" description="DUF3833 domain-containing protein" evidence="1">
    <location>
        <begin position="25"/>
        <end position="196"/>
    </location>
</feature>
<name>A0A1H7SVJ7_9GAMM</name>
<feature type="signal peptide" evidence="1">
    <location>
        <begin position="1"/>
        <end position="24"/>
    </location>
</feature>
<gene>
    <name evidence="2" type="ORF">SAMN05216262_12126</name>
</gene>